<dbReference type="STRING" id="54915.ADS79_15020"/>
<dbReference type="EC" id="2.5.1.3" evidence="9"/>
<dbReference type="UniPathway" id="UPA00060">
    <property type="reaction ID" value="UER00141"/>
</dbReference>
<proteinExistence type="inferred from homology"/>
<organism evidence="12 13">
    <name type="scientific">Brevibacillus reuszeri</name>
    <dbReference type="NCBI Taxonomy" id="54915"/>
    <lineage>
        <taxon>Bacteria</taxon>
        <taxon>Bacillati</taxon>
        <taxon>Bacillota</taxon>
        <taxon>Bacilli</taxon>
        <taxon>Bacillales</taxon>
        <taxon>Paenibacillaceae</taxon>
        <taxon>Brevibacillus</taxon>
    </lineage>
</organism>
<sequence length="209" mass="22797">MHHHPELHVITNGRQSLEQVLEMAEEAYSGGMNFLHIREKHRTARECMDWVKALSDVIPVECLIVNDRVDVAAASQCKGAHLAYHSLAPHEARKVLNEQQWIGRSVHSIAEAKQAVIDGADYMIYGHIFPSHSKPGLPPRGTIELAQLAAGTSVPVIGLGGITPDRAWEVLEAGCAGIAVLSGITDALDVKKAASAYRTALNRWEMREG</sequence>
<evidence type="ECO:0000256" key="6">
    <source>
        <dbReference type="ARBA" id="ARBA00047334"/>
    </source>
</evidence>
<feature type="domain" description="Thiamine phosphate synthase/TenI" evidence="10">
    <location>
        <begin position="7"/>
        <end position="184"/>
    </location>
</feature>
<dbReference type="SUPFAM" id="SSF51391">
    <property type="entry name" value="Thiamin phosphate synthase"/>
    <property type="match status" value="1"/>
</dbReference>
<comment type="pathway">
    <text evidence="1 9">Cofactor biosynthesis; thiamine diphosphate biosynthesis; thiamine phosphate from 4-amino-2-methyl-5-diphosphomethylpyrimidine and 4-methyl-5-(2-phosphoethyl)-thiazole: step 1/1.</text>
</comment>
<evidence type="ECO:0000256" key="4">
    <source>
        <dbReference type="ARBA" id="ARBA00022842"/>
    </source>
</evidence>
<dbReference type="GO" id="GO:0009228">
    <property type="term" value="P:thiamine biosynthetic process"/>
    <property type="evidence" value="ECO:0007669"/>
    <property type="project" value="UniProtKB-KW"/>
</dbReference>
<reference evidence="13" key="1">
    <citation type="submission" date="2015-07" db="EMBL/GenBank/DDBJ databases">
        <title>Genome sequencing project for genomic taxonomy and phylogenomics of Bacillus-like bacteria.</title>
        <authorList>
            <person name="Liu B."/>
            <person name="Wang J."/>
            <person name="Zhu Y."/>
            <person name="Liu G."/>
            <person name="Chen Q."/>
            <person name="Chen Z."/>
            <person name="Lan J."/>
            <person name="Che J."/>
            <person name="Ge C."/>
            <person name="Shi H."/>
            <person name="Pan Z."/>
            <person name="Liu X."/>
        </authorList>
    </citation>
    <scope>NUCLEOTIDE SEQUENCE [LARGE SCALE GENOMIC DNA]</scope>
    <source>
        <strain evidence="13">DSM 9887</strain>
    </source>
</reference>
<dbReference type="InterPro" id="IPR022998">
    <property type="entry name" value="ThiamineP_synth_TenI"/>
</dbReference>
<dbReference type="InterPro" id="IPR036206">
    <property type="entry name" value="ThiamineP_synth_sf"/>
</dbReference>
<comment type="similarity">
    <text evidence="9">Belongs to the thiamine-phosphate synthase family.</text>
</comment>
<dbReference type="PATRIC" id="fig|54915.3.peg.2001"/>
<dbReference type="EMBL" id="LGIQ01000009">
    <property type="protein sequence ID" value="KNB70275.1"/>
    <property type="molecule type" value="Genomic_DNA"/>
</dbReference>
<dbReference type="GO" id="GO:0004789">
    <property type="term" value="F:thiamine-phosphate diphosphorylase activity"/>
    <property type="evidence" value="ECO:0007669"/>
    <property type="project" value="UniProtKB-UniRule"/>
</dbReference>
<comment type="catalytic activity">
    <reaction evidence="8 9">
        <text>2-[(2R,5Z)-2-carboxy-4-methylthiazol-5(2H)-ylidene]ethyl phosphate + 4-amino-2-methyl-5-(diphosphooxymethyl)pyrimidine + 2 H(+) = thiamine phosphate + CO2 + diphosphate</text>
        <dbReference type="Rhea" id="RHEA:47844"/>
        <dbReference type="ChEBI" id="CHEBI:15378"/>
        <dbReference type="ChEBI" id="CHEBI:16526"/>
        <dbReference type="ChEBI" id="CHEBI:33019"/>
        <dbReference type="ChEBI" id="CHEBI:37575"/>
        <dbReference type="ChEBI" id="CHEBI:57841"/>
        <dbReference type="ChEBI" id="CHEBI:62899"/>
        <dbReference type="EC" id="2.5.1.3"/>
    </reaction>
</comment>
<feature type="binding site" evidence="9">
    <location>
        <position position="66"/>
    </location>
    <ligand>
        <name>4-amino-2-methyl-5-(diphosphooxymethyl)pyrimidine</name>
        <dbReference type="ChEBI" id="CHEBI:57841"/>
    </ligand>
</feature>
<dbReference type="GO" id="GO:0005737">
    <property type="term" value="C:cytoplasm"/>
    <property type="evidence" value="ECO:0007669"/>
    <property type="project" value="TreeGrafter"/>
</dbReference>
<name>A0A0K9YQ20_9BACL</name>
<evidence type="ECO:0000256" key="3">
    <source>
        <dbReference type="ARBA" id="ARBA00022723"/>
    </source>
</evidence>
<comment type="caution">
    <text evidence="9">Lacks conserved residue(s) required for the propagation of feature annotation.</text>
</comment>
<protein>
    <recommendedName>
        <fullName evidence="9">Thiamine-phosphate synthase</fullName>
        <shortName evidence="9">TP synthase</shortName>
        <shortName evidence="9">TPS</shortName>
        <ecNumber evidence="9">2.5.1.3</ecNumber>
    </recommendedName>
    <alternativeName>
        <fullName evidence="9">Thiamine-phosphate pyrophosphorylase</fullName>
        <shortName evidence="9">TMP pyrophosphorylase</shortName>
        <shortName evidence="9">TMP-PPase</shortName>
    </alternativeName>
</protein>
<keyword evidence="4 9" id="KW-0460">Magnesium</keyword>
<feature type="binding site" evidence="9">
    <location>
        <begin position="131"/>
        <end position="133"/>
    </location>
    <ligand>
        <name>2-[(2R,5Z)-2-carboxy-4-methylthiazol-5(2H)-ylidene]ethyl phosphate</name>
        <dbReference type="ChEBI" id="CHEBI:62899"/>
    </ligand>
</feature>
<dbReference type="Proteomes" id="UP000319578">
    <property type="component" value="Unassembled WGS sequence"/>
</dbReference>
<gene>
    <name evidence="9" type="primary">thiE</name>
    <name evidence="11" type="synonym">thiE_2</name>
    <name evidence="12" type="ORF">ADS79_15020</name>
    <name evidence="11" type="ORF">BRE01_59710</name>
</gene>
<comment type="catalytic activity">
    <reaction evidence="7 9">
        <text>2-(2-carboxy-4-methylthiazol-5-yl)ethyl phosphate + 4-amino-2-methyl-5-(diphosphooxymethyl)pyrimidine + 2 H(+) = thiamine phosphate + CO2 + diphosphate</text>
        <dbReference type="Rhea" id="RHEA:47848"/>
        <dbReference type="ChEBI" id="CHEBI:15378"/>
        <dbReference type="ChEBI" id="CHEBI:16526"/>
        <dbReference type="ChEBI" id="CHEBI:33019"/>
        <dbReference type="ChEBI" id="CHEBI:37575"/>
        <dbReference type="ChEBI" id="CHEBI:57841"/>
        <dbReference type="ChEBI" id="CHEBI:62890"/>
        <dbReference type="EC" id="2.5.1.3"/>
    </reaction>
</comment>
<dbReference type="PANTHER" id="PTHR20857:SF15">
    <property type="entry name" value="THIAMINE-PHOSPHATE SYNTHASE"/>
    <property type="match status" value="1"/>
</dbReference>
<evidence type="ECO:0000313" key="12">
    <source>
        <dbReference type="EMBL" id="KNB70275.1"/>
    </source>
</evidence>
<dbReference type="GO" id="GO:0009229">
    <property type="term" value="P:thiamine diphosphate biosynthetic process"/>
    <property type="evidence" value="ECO:0007669"/>
    <property type="project" value="UniProtKB-UniRule"/>
</dbReference>
<comment type="cofactor">
    <cofactor evidence="9">
        <name>Mg(2+)</name>
        <dbReference type="ChEBI" id="CHEBI:18420"/>
    </cofactor>
    <text evidence="9">Binds 1 Mg(2+) ion per subunit.</text>
</comment>
<reference evidence="11 14" key="3">
    <citation type="submission" date="2019-06" db="EMBL/GenBank/DDBJ databases">
        <title>Whole genome shotgun sequence of Brevibacillus reuszeri NBRC 15719.</title>
        <authorList>
            <person name="Hosoyama A."/>
            <person name="Uohara A."/>
            <person name="Ohji S."/>
            <person name="Ichikawa N."/>
        </authorList>
    </citation>
    <scope>NUCLEOTIDE SEQUENCE [LARGE SCALE GENOMIC DNA]</scope>
    <source>
        <strain evidence="11 14">NBRC 15719</strain>
    </source>
</reference>
<evidence type="ECO:0000256" key="7">
    <source>
        <dbReference type="ARBA" id="ARBA00047851"/>
    </source>
</evidence>
<evidence type="ECO:0000313" key="13">
    <source>
        <dbReference type="Proteomes" id="UP000036834"/>
    </source>
</evidence>
<dbReference type="GO" id="GO:0000287">
    <property type="term" value="F:magnesium ion binding"/>
    <property type="evidence" value="ECO:0007669"/>
    <property type="project" value="UniProtKB-UniRule"/>
</dbReference>
<dbReference type="EMBL" id="BJON01000028">
    <property type="protein sequence ID" value="GED72269.1"/>
    <property type="molecule type" value="Genomic_DNA"/>
</dbReference>
<feature type="binding site" evidence="9">
    <location>
        <position position="67"/>
    </location>
    <ligand>
        <name>Mg(2+)</name>
        <dbReference type="ChEBI" id="CHEBI:18420"/>
    </ligand>
</feature>
<dbReference type="AlphaFoldDB" id="A0A0K9YQ20"/>
<dbReference type="CDD" id="cd00564">
    <property type="entry name" value="TMP_TenI"/>
    <property type="match status" value="1"/>
</dbReference>
<dbReference type="HAMAP" id="MF_00097">
    <property type="entry name" value="TMP_synthase"/>
    <property type="match status" value="1"/>
</dbReference>
<feature type="binding site" evidence="9">
    <location>
        <position position="105"/>
    </location>
    <ligand>
        <name>4-amino-2-methyl-5-(diphosphooxymethyl)pyrimidine</name>
        <dbReference type="ChEBI" id="CHEBI:57841"/>
    </ligand>
</feature>
<feature type="binding site" evidence="9">
    <location>
        <position position="161"/>
    </location>
    <ligand>
        <name>2-[(2R,5Z)-2-carboxy-4-methylthiazol-5(2H)-ylidene]ethyl phosphate</name>
        <dbReference type="ChEBI" id="CHEBI:62899"/>
    </ligand>
</feature>
<dbReference type="OrthoDB" id="9815348at2"/>
<comment type="caution">
    <text evidence="12">The sequence shown here is derived from an EMBL/GenBank/DDBJ whole genome shotgun (WGS) entry which is preliminary data.</text>
</comment>
<accession>A0A0K9YQ20</accession>
<keyword evidence="14" id="KW-1185">Reference proteome</keyword>
<dbReference type="InterPro" id="IPR013785">
    <property type="entry name" value="Aldolase_TIM"/>
</dbReference>
<feature type="binding site" evidence="9">
    <location>
        <position position="134"/>
    </location>
    <ligand>
        <name>4-amino-2-methyl-5-(diphosphooxymethyl)pyrimidine</name>
        <dbReference type="ChEBI" id="CHEBI:57841"/>
    </ligand>
</feature>
<dbReference type="Pfam" id="PF02581">
    <property type="entry name" value="TMP-TENI"/>
    <property type="match status" value="1"/>
</dbReference>
<evidence type="ECO:0000256" key="8">
    <source>
        <dbReference type="ARBA" id="ARBA00047883"/>
    </source>
</evidence>
<keyword evidence="5 9" id="KW-0784">Thiamine biosynthesis</keyword>
<dbReference type="Proteomes" id="UP000036834">
    <property type="component" value="Unassembled WGS sequence"/>
</dbReference>
<evidence type="ECO:0000259" key="10">
    <source>
        <dbReference type="Pfam" id="PF02581"/>
    </source>
</evidence>
<evidence type="ECO:0000256" key="9">
    <source>
        <dbReference type="HAMAP-Rule" id="MF_00097"/>
    </source>
</evidence>
<evidence type="ECO:0000313" key="11">
    <source>
        <dbReference type="EMBL" id="GED72269.1"/>
    </source>
</evidence>
<comment type="function">
    <text evidence="9">Condenses 4-methyl-5-(beta-hydroxyethyl)thiazole monophosphate (THZ-P) and 2-methyl-4-amino-5-hydroxymethyl pyrimidine pyrophosphate (HMP-PP) to form thiamine monophosphate (TMP).</text>
</comment>
<dbReference type="PANTHER" id="PTHR20857">
    <property type="entry name" value="THIAMINE-PHOSPHATE PYROPHOSPHORYLASE"/>
    <property type="match status" value="1"/>
</dbReference>
<evidence type="ECO:0000256" key="2">
    <source>
        <dbReference type="ARBA" id="ARBA00022679"/>
    </source>
</evidence>
<evidence type="ECO:0000256" key="1">
    <source>
        <dbReference type="ARBA" id="ARBA00005165"/>
    </source>
</evidence>
<keyword evidence="2 9" id="KW-0808">Transferase</keyword>
<comment type="catalytic activity">
    <reaction evidence="6 9">
        <text>4-methyl-5-(2-phosphooxyethyl)-thiazole + 4-amino-2-methyl-5-(diphosphooxymethyl)pyrimidine + H(+) = thiamine phosphate + diphosphate</text>
        <dbReference type="Rhea" id="RHEA:22328"/>
        <dbReference type="ChEBI" id="CHEBI:15378"/>
        <dbReference type="ChEBI" id="CHEBI:33019"/>
        <dbReference type="ChEBI" id="CHEBI:37575"/>
        <dbReference type="ChEBI" id="CHEBI:57841"/>
        <dbReference type="ChEBI" id="CHEBI:58296"/>
        <dbReference type="EC" id="2.5.1.3"/>
    </reaction>
</comment>
<keyword evidence="3 9" id="KW-0479">Metal-binding</keyword>
<dbReference type="Gene3D" id="3.20.20.70">
    <property type="entry name" value="Aldolase class I"/>
    <property type="match status" value="1"/>
</dbReference>
<evidence type="ECO:0000256" key="5">
    <source>
        <dbReference type="ARBA" id="ARBA00022977"/>
    </source>
</evidence>
<feature type="binding site" evidence="9">
    <location>
        <begin position="181"/>
        <end position="182"/>
    </location>
    <ligand>
        <name>2-[(2R,5Z)-2-carboxy-4-methylthiazol-5(2H)-ylidene]ethyl phosphate</name>
        <dbReference type="ChEBI" id="CHEBI:62899"/>
    </ligand>
</feature>
<reference evidence="12" key="2">
    <citation type="submission" date="2015-07" db="EMBL/GenBank/DDBJ databases">
        <title>MeaNS - Measles Nucleotide Surveillance Program.</title>
        <authorList>
            <person name="Tran T."/>
            <person name="Druce J."/>
        </authorList>
    </citation>
    <scope>NUCLEOTIDE SEQUENCE</scope>
    <source>
        <strain evidence="12">DSM 9887</strain>
    </source>
</reference>
<evidence type="ECO:0000313" key="14">
    <source>
        <dbReference type="Proteomes" id="UP000319578"/>
    </source>
</evidence>
<dbReference type="InterPro" id="IPR034291">
    <property type="entry name" value="TMP_synthase"/>
</dbReference>